<name>M1WXP9_9NOST</name>
<evidence type="ECO:0000313" key="1">
    <source>
        <dbReference type="EMBL" id="CCH66447.1"/>
    </source>
</evidence>
<protein>
    <submittedName>
        <fullName evidence="1">Uncharacterized protein</fullName>
    </submittedName>
</protein>
<sequence length="46" mass="5156">MGGISEELNLTETAPHNWTSKRDEIYVTRLVDSSRGNNTFDWVGAS</sequence>
<dbReference type="EMBL" id="CAIY01000014">
    <property type="protein sequence ID" value="CCH66447.1"/>
    <property type="molecule type" value="Genomic_DNA"/>
</dbReference>
<keyword evidence="2" id="KW-1185">Reference proteome</keyword>
<dbReference type="Proteomes" id="UP000053051">
    <property type="component" value="Unassembled WGS sequence"/>
</dbReference>
<reference evidence="1 2" key="1">
    <citation type="submission" date="2012-05" db="EMBL/GenBank/DDBJ databases">
        <authorList>
            <person name="Hilton J."/>
        </authorList>
    </citation>
    <scope>NUCLEOTIDE SEQUENCE [LARGE SCALE GENOMIC DNA]</scope>
    <source>
        <strain evidence="1 2">HH01</strain>
    </source>
</reference>
<organism evidence="1 2">
    <name type="scientific">Richelia intracellularis HH01</name>
    <dbReference type="NCBI Taxonomy" id="1165094"/>
    <lineage>
        <taxon>Bacteria</taxon>
        <taxon>Bacillati</taxon>
        <taxon>Cyanobacteriota</taxon>
        <taxon>Cyanophyceae</taxon>
        <taxon>Nostocales</taxon>
        <taxon>Nostocaceae</taxon>
        <taxon>Richelia</taxon>
    </lineage>
</organism>
<comment type="caution">
    <text evidence="1">The sequence shown here is derived from an EMBL/GenBank/DDBJ whole genome shotgun (WGS) entry which is preliminary data.</text>
</comment>
<accession>M1WXP9</accession>
<reference evidence="2" key="2">
    <citation type="submission" date="2016-01" db="EMBL/GenBank/DDBJ databases">
        <title>Diatom-associated endosymboitic cyanobacterium lacks core nitrogen metabolism enzymes.</title>
        <authorList>
            <person name="Hilton J.A."/>
            <person name="Foster R.A."/>
            <person name="Tripp H.J."/>
            <person name="Carter B.J."/>
            <person name="Zehr J.P."/>
            <person name="Villareal T.A."/>
        </authorList>
    </citation>
    <scope>NUCLEOTIDE SEQUENCE [LARGE SCALE GENOMIC DNA]</scope>
    <source>
        <strain evidence="2">HH01</strain>
    </source>
</reference>
<dbReference type="AlphaFoldDB" id="M1WXP9"/>
<proteinExistence type="predicted"/>
<gene>
    <name evidence="1" type="ORF">RINTHH_2920</name>
</gene>
<evidence type="ECO:0000313" key="2">
    <source>
        <dbReference type="Proteomes" id="UP000053051"/>
    </source>
</evidence>